<dbReference type="PROSITE" id="PS50089">
    <property type="entry name" value="ZF_RING_2"/>
    <property type="match status" value="1"/>
</dbReference>
<dbReference type="Gene3D" id="3.30.40.10">
    <property type="entry name" value="Zinc/RING finger domain, C3HC4 (zinc finger)"/>
    <property type="match status" value="1"/>
</dbReference>
<sequence>MSGFQSPGRGVELPDLNLHQGGVDAGDALETVPGSSGQEAKKRTNDVVNLTEESDEETSRSLKRPRLELENPGSEDEDSSPSSPSEKAKGKRPARSPELEEVSPQPELDYVQELQPDEPPQTQFDDRTQSPTVEPLTAYTCPICFGVVTNATMTPCGHVCCGECLFNAVEASISRARFSRDGEGTAARCPVCRARIPGWDGMGGGVIGLIFRTVIAL</sequence>
<evidence type="ECO:0000256" key="4">
    <source>
        <dbReference type="PROSITE-ProRule" id="PRU00175"/>
    </source>
</evidence>
<dbReference type="InterPro" id="IPR001841">
    <property type="entry name" value="Znf_RING"/>
</dbReference>
<evidence type="ECO:0000256" key="2">
    <source>
        <dbReference type="ARBA" id="ARBA00022771"/>
    </source>
</evidence>
<dbReference type="GO" id="GO:0061630">
    <property type="term" value="F:ubiquitin protein ligase activity"/>
    <property type="evidence" value="ECO:0007669"/>
    <property type="project" value="InterPro"/>
</dbReference>
<dbReference type="GO" id="GO:0006511">
    <property type="term" value="P:ubiquitin-dependent protein catabolic process"/>
    <property type="evidence" value="ECO:0007669"/>
    <property type="project" value="TreeGrafter"/>
</dbReference>
<dbReference type="Proteomes" id="UP000736335">
    <property type="component" value="Unassembled WGS sequence"/>
</dbReference>
<accession>A0A9P6LAY3</accession>
<dbReference type="OrthoDB" id="6270329at2759"/>
<dbReference type="InterPro" id="IPR027370">
    <property type="entry name" value="Znf-RING_euk"/>
</dbReference>
<feature type="domain" description="RING-type" evidence="6">
    <location>
        <begin position="141"/>
        <end position="193"/>
    </location>
</feature>
<name>A0A9P6LAY3_9AGAM</name>
<feature type="compositionally biased region" description="Basic and acidic residues" evidence="5">
    <location>
        <begin position="57"/>
        <end position="69"/>
    </location>
</feature>
<comment type="caution">
    <text evidence="7">The sequence shown here is derived from an EMBL/GenBank/DDBJ whole genome shotgun (WGS) entry which is preliminary data.</text>
</comment>
<dbReference type="EMBL" id="WIUZ02000002">
    <property type="protein sequence ID" value="KAF9790325.1"/>
    <property type="molecule type" value="Genomic_DNA"/>
</dbReference>
<dbReference type="SUPFAM" id="SSF57850">
    <property type="entry name" value="RING/U-box"/>
    <property type="match status" value="1"/>
</dbReference>
<dbReference type="GO" id="GO:0008270">
    <property type="term" value="F:zinc ion binding"/>
    <property type="evidence" value="ECO:0007669"/>
    <property type="project" value="UniProtKB-KW"/>
</dbReference>
<evidence type="ECO:0000313" key="7">
    <source>
        <dbReference type="EMBL" id="KAF9790325.1"/>
    </source>
</evidence>
<dbReference type="InterPro" id="IPR049627">
    <property type="entry name" value="SLX8"/>
</dbReference>
<dbReference type="Pfam" id="PF13445">
    <property type="entry name" value="zf-RING_UBOX"/>
    <property type="match status" value="1"/>
</dbReference>
<dbReference type="PANTHER" id="PTHR47094:SF1">
    <property type="entry name" value="RING-TYPE E3 UBIQUITIN TRANSFERASE"/>
    <property type="match status" value="1"/>
</dbReference>
<reference evidence="7" key="2">
    <citation type="submission" date="2020-11" db="EMBL/GenBank/DDBJ databases">
        <authorList>
            <consortium name="DOE Joint Genome Institute"/>
            <person name="Kuo A."/>
            <person name="Miyauchi S."/>
            <person name="Kiss E."/>
            <person name="Drula E."/>
            <person name="Kohler A."/>
            <person name="Sanchez-Garcia M."/>
            <person name="Andreopoulos B."/>
            <person name="Barry K.W."/>
            <person name="Bonito G."/>
            <person name="Buee M."/>
            <person name="Carver A."/>
            <person name="Chen C."/>
            <person name="Cichocki N."/>
            <person name="Clum A."/>
            <person name="Culley D."/>
            <person name="Crous P.W."/>
            <person name="Fauchery L."/>
            <person name="Girlanda M."/>
            <person name="Hayes R."/>
            <person name="Keri Z."/>
            <person name="Labutti K."/>
            <person name="Lipzen A."/>
            <person name="Lombard V."/>
            <person name="Magnuson J."/>
            <person name="Maillard F."/>
            <person name="Morin E."/>
            <person name="Murat C."/>
            <person name="Nolan M."/>
            <person name="Ohm R."/>
            <person name="Pangilinan J."/>
            <person name="Pereira M."/>
            <person name="Perotto S."/>
            <person name="Peter M."/>
            <person name="Riley R."/>
            <person name="Sitrit Y."/>
            <person name="Stielow B."/>
            <person name="Szollosi G."/>
            <person name="Zifcakova L."/>
            <person name="Stursova M."/>
            <person name="Spatafora J.W."/>
            <person name="Tedersoo L."/>
            <person name="Vaario L.-M."/>
            <person name="Yamada A."/>
            <person name="Yan M."/>
            <person name="Wang P."/>
            <person name="Xu J."/>
            <person name="Bruns T."/>
            <person name="Baldrian P."/>
            <person name="Vilgalys R."/>
            <person name="Henrissat B."/>
            <person name="Grigoriev I.V."/>
            <person name="Hibbett D."/>
            <person name="Nagy L.G."/>
            <person name="Martin F.M."/>
        </authorList>
    </citation>
    <scope>NUCLEOTIDE SEQUENCE</scope>
    <source>
        <strain evidence="7">UH-Tt-Lm1</strain>
    </source>
</reference>
<evidence type="ECO:0000256" key="3">
    <source>
        <dbReference type="ARBA" id="ARBA00022833"/>
    </source>
</evidence>
<dbReference type="GO" id="GO:0032183">
    <property type="term" value="F:SUMO binding"/>
    <property type="evidence" value="ECO:0007669"/>
    <property type="project" value="TreeGrafter"/>
</dbReference>
<keyword evidence="1" id="KW-0479">Metal-binding</keyword>
<keyword evidence="8" id="KW-1185">Reference proteome</keyword>
<dbReference type="AlphaFoldDB" id="A0A9P6LAY3"/>
<protein>
    <recommendedName>
        <fullName evidence="6">RING-type domain-containing protein</fullName>
    </recommendedName>
</protein>
<gene>
    <name evidence="7" type="ORF">BJ322DRAFT_378598</name>
</gene>
<evidence type="ECO:0000313" key="8">
    <source>
        <dbReference type="Proteomes" id="UP000736335"/>
    </source>
</evidence>
<keyword evidence="2 4" id="KW-0863">Zinc-finger</keyword>
<dbReference type="CDD" id="cd16449">
    <property type="entry name" value="RING-HC"/>
    <property type="match status" value="1"/>
</dbReference>
<dbReference type="PANTHER" id="PTHR47094">
    <property type="entry name" value="ELFLESS, ISOFORM B"/>
    <property type="match status" value="1"/>
</dbReference>
<feature type="region of interest" description="Disordered" evidence="5">
    <location>
        <begin position="1"/>
        <end position="105"/>
    </location>
</feature>
<evidence type="ECO:0000259" key="6">
    <source>
        <dbReference type="PROSITE" id="PS50089"/>
    </source>
</evidence>
<keyword evidence="3" id="KW-0862">Zinc</keyword>
<dbReference type="GO" id="GO:0140082">
    <property type="term" value="F:SUMO-ubiquitin ligase activity"/>
    <property type="evidence" value="ECO:0007669"/>
    <property type="project" value="TreeGrafter"/>
</dbReference>
<evidence type="ECO:0000256" key="5">
    <source>
        <dbReference type="SAM" id="MobiDB-lite"/>
    </source>
</evidence>
<proteinExistence type="predicted"/>
<organism evidence="7 8">
    <name type="scientific">Thelephora terrestris</name>
    <dbReference type="NCBI Taxonomy" id="56493"/>
    <lineage>
        <taxon>Eukaryota</taxon>
        <taxon>Fungi</taxon>
        <taxon>Dikarya</taxon>
        <taxon>Basidiomycota</taxon>
        <taxon>Agaricomycotina</taxon>
        <taxon>Agaricomycetes</taxon>
        <taxon>Thelephorales</taxon>
        <taxon>Thelephoraceae</taxon>
        <taxon>Thelephora</taxon>
    </lineage>
</organism>
<dbReference type="GO" id="GO:0033768">
    <property type="term" value="C:SUMO-targeted ubiquitin ligase complex"/>
    <property type="evidence" value="ECO:0007669"/>
    <property type="project" value="TreeGrafter"/>
</dbReference>
<reference evidence="7" key="1">
    <citation type="journal article" date="2020" name="Nat. Commun.">
        <title>Large-scale genome sequencing of mycorrhizal fungi provides insights into the early evolution of symbiotic traits.</title>
        <authorList>
            <person name="Miyauchi S."/>
            <person name="Kiss E."/>
            <person name="Kuo A."/>
            <person name="Drula E."/>
            <person name="Kohler A."/>
            <person name="Sanchez-Garcia M."/>
            <person name="Morin E."/>
            <person name="Andreopoulos B."/>
            <person name="Barry K.W."/>
            <person name="Bonito G."/>
            <person name="Buee M."/>
            <person name="Carver A."/>
            <person name="Chen C."/>
            <person name="Cichocki N."/>
            <person name="Clum A."/>
            <person name="Culley D."/>
            <person name="Crous P.W."/>
            <person name="Fauchery L."/>
            <person name="Girlanda M."/>
            <person name="Hayes R.D."/>
            <person name="Keri Z."/>
            <person name="LaButti K."/>
            <person name="Lipzen A."/>
            <person name="Lombard V."/>
            <person name="Magnuson J."/>
            <person name="Maillard F."/>
            <person name="Murat C."/>
            <person name="Nolan M."/>
            <person name="Ohm R.A."/>
            <person name="Pangilinan J."/>
            <person name="Pereira M.F."/>
            <person name="Perotto S."/>
            <person name="Peter M."/>
            <person name="Pfister S."/>
            <person name="Riley R."/>
            <person name="Sitrit Y."/>
            <person name="Stielow J.B."/>
            <person name="Szollosi G."/>
            <person name="Zifcakova L."/>
            <person name="Stursova M."/>
            <person name="Spatafora J.W."/>
            <person name="Tedersoo L."/>
            <person name="Vaario L.M."/>
            <person name="Yamada A."/>
            <person name="Yan M."/>
            <person name="Wang P."/>
            <person name="Xu J."/>
            <person name="Bruns T."/>
            <person name="Baldrian P."/>
            <person name="Vilgalys R."/>
            <person name="Dunand C."/>
            <person name="Henrissat B."/>
            <person name="Grigoriev I.V."/>
            <person name="Hibbett D."/>
            <person name="Nagy L.G."/>
            <person name="Martin F.M."/>
        </authorList>
    </citation>
    <scope>NUCLEOTIDE SEQUENCE</scope>
    <source>
        <strain evidence="7">UH-Tt-Lm1</strain>
    </source>
</reference>
<dbReference type="InterPro" id="IPR013083">
    <property type="entry name" value="Znf_RING/FYVE/PHD"/>
</dbReference>
<evidence type="ECO:0000256" key="1">
    <source>
        <dbReference type="ARBA" id="ARBA00022723"/>
    </source>
</evidence>
<dbReference type="SMART" id="SM00184">
    <property type="entry name" value="RING"/>
    <property type="match status" value="1"/>
</dbReference>